<dbReference type="GO" id="GO:0046279">
    <property type="term" value="P:3,4-dihydroxybenzoate biosynthetic process"/>
    <property type="evidence" value="ECO:0007669"/>
    <property type="project" value="UniProtKB-ARBA"/>
</dbReference>
<dbReference type="GO" id="GO:0003855">
    <property type="term" value="F:3-dehydroquinate dehydratase activity"/>
    <property type="evidence" value="ECO:0007669"/>
    <property type="project" value="UniProtKB-UniRule"/>
</dbReference>
<dbReference type="NCBIfam" id="TIGR01093">
    <property type="entry name" value="aroD"/>
    <property type="match status" value="1"/>
</dbReference>
<dbReference type="UniPathway" id="UPA00053">
    <property type="reaction ID" value="UER00086"/>
</dbReference>
<dbReference type="RefSeq" id="WP_066081060.1">
    <property type="nucleotide sequence ID" value="NZ_CP181246.1"/>
</dbReference>
<dbReference type="HAMAP" id="MF_00214">
    <property type="entry name" value="AroD"/>
    <property type="match status" value="1"/>
</dbReference>
<comment type="similarity">
    <text evidence="4">Belongs to the type-I 3-dehydroquinase family.</text>
</comment>
<evidence type="ECO:0000256" key="1">
    <source>
        <dbReference type="ARBA" id="ARBA00001864"/>
    </source>
</evidence>
<proteinExistence type="inferred from homology"/>
<comment type="subunit">
    <text evidence="4">Homodimer.</text>
</comment>
<dbReference type="GO" id="GO:0009423">
    <property type="term" value="P:chorismate biosynthetic process"/>
    <property type="evidence" value="ECO:0007669"/>
    <property type="project" value="UniProtKB-UniRule"/>
</dbReference>
<dbReference type="Pfam" id="PF01487">
    <property type="entry name" value="DHquinase_I"/>
    <property type="match status" value="1"/>
</dbReference>
<dbReference type="PANTHER" id="PTHR43699:SF1">
    <property type="entry name" value="3-DEHYDROQUINATE DEHYDRATASE"/>
    <property type="match status" value="1"/>
</dbReference>
<evidence type="ECO:0000256" key="4">
    <source>
        <dbReference type="HAMAP-Rule" id="MF_00214"/>
    </source>
</evidence>
<reference evidence="5 6" key="1">
    <citation type="submission" date="2018-06" db="EMBL/GenBank/DDBJ databases">
        <authorList>
            <consortium name="Pathogen Informatics"/>
            <person name="Doyle S."/>
        </authorList>
    </citation>
    <scope>NUCLEOTIDE SEQUENCE [LARGE SCALE GENOMIC DNA]</scope>
    <source>
        <strain evidence="5 6">NCTC10295</strain>
    </source>
</reference>
<keyword evidence="4" id="KW-0057">Aromatic amino acid biosynthesis</keyword>
<evidence type="ECO:0000256" key="3">
    <source>
        <dbReference type="ARBA" id="ARBA00023270"/>
    </source>
</evidence>
<feature type="active site" description="Proton donor/acceptor" evidence="4">
    <location>
        <position position="144"/>
    </location>
</feature>
<dbReference type="CDD" id="cd00502">
    <property type="entry name" value="DHQase_I"/>
    <property type="match status" value="1"/>
</dbReference>
<comment type="caution">
    <text evidence="4">Lacks conserved residue(s) required for the propagation of feature annotation.</text>
</comment>
<sequence>MKTLQIRNIELGAGMPKIAVPLVAADSDGLKQALDALQGVSFDVVEFRVDFLKQAADADYVMAQTAAVREALPDVPLLFTFRRAEEGGSCPCSQEYYVSLLTRAAQSGLIDILDIELFAGDEALVRRLITEAQANGVAALLCNHDFHATPPKAEIAGRLKKMEALGADVCKIAVMPQSAADVAVLLDATQEVFQTASRPIVTMSMGKLGVISRLAGQTFGSALTFGAAAQASAPGQIHANDLRRILETLD</sequence>
<dbReference type="FunFam" id="3.20.20.70:FF:000047">
    <property type="entry name" value="3-dehydroquinate dehydratase"/>
    <property type="match status" value="1"/>
</dbReference>
<protein>
    <recommendedName>
        <fullName evidence="4">3-dehydroquinate dehydratase</fullName>
        <shortName evidence="4">3-dehydroquinase</shortName>
        <ecNumber evidence="4">4.2.1.10</ecNumber>
    </recommendedName>
    <alternativeName>
        <fullName evidence="4">Type I DHQase</fullName>
    </alternativeName>
    <alternativeName>
        <fullName evidence="4">Type I dehydroquinase</fullName>
        <shortName evidence="4">DHQ1</shortName>
    </alternativeName>
</protein>
<feature type="binding site" evidence="4">
    <location>
        <position position="236"/>
    </location>
    <ligand>
        <name>3-dehydroquinate</name>
        <dbReference type="ChEBI" id="CHEBI:32364"/>
    </ligand>
</feature>
<gene>
    <name evidence="4 5" type="primary">aroD</name>
    <name evidence="5" type="ORF">NCTC10295_00915</name>
</gene>
<evidence type="ECO:0000313" key="6">
    <source>
        <dbReference type="Proteomes" id="UP000254651"/>
    </source>
</evidence>
<dbReference type="InterPro" id="IPR013785">
    <property type="entry name" value="Aldolase_TIM"/>
</dbReference>
<dbReference type="GO" id="GO:0009073">
    <property type="term" value="P:aromatic amino acid family biosynthetic process"/>
    <property type="evidence" value="ECO:0007669"/>
    <property type="project" value="UniProtKB-KW"/>
</dbReference>
<feature type="active site" description="Schiff-base intermediate with substrate" evidence="4">
    <location>
        <position position="171"/>
    </location>
</feature>
<dbReference type="Proteomes" id="UP000254651">
    <property type="component" value="Unassembled WGS sequence"/>
</dbReference>
<feature type="binding site" evidence="4">
    <location>
        <begin position="46"/>
        <end position="48"/>
    </location>
    <ligand>
        <name>3-dehydroquinate</name>
        <dbReference type="ChEBI" id="CHEBI:32364"/>
    </ligand>
</feature>
<keyword evidence="3 4" id="KW-0704">Schiff base</keyword>
<accession>A0A378UFH0</accession>
<organism evidence="5 6">
    <name type="scientific">Bergeriella denitrificans</name>
    <name type="common">Neisseria denitrificans</name>
    <dbReference type="NCBI Taxonomy" id="494"/>
    <lineage>
        <taxon>Bacteria</taxon>
        <taxon>Pseudomonadati</taxon>
        <taxon>Pseudomonadota</taxon>
        <taxon>Betaproteobacteria</taxon>
        <taxon>Neisseriales</taxon>
        <taxon>Neisseriaceae</taxon>
        <taxon>Bergeriella</taxon>
    </lineage>
</organism>
<dbReference type="SUPFAM" id="SSF51569">
    <property type="entry name" value="Aldolase"/>
    <property type="match status" value="1"/>
</dbReference>
<evidence type="ECO:0000256" key="2">
    <source>
        <dbReference type="ARBA" id="ARBA00023239"/>
    </source>
</evidence>
<feature type="binding site" evidence="4">
    <location>
        <position position="213"/>
    </location>
    <ligand>
        <name>3-dehydroquinate</name>
        <dbReference type="ChEBI" id="CHEBI:32364"/>
    </ligand>
</feature>
<comment type="function">
    <text evidence="4">Involved in the third step of the chorismate pathway, which leads to the biosynthesis of aromatic amino acids. Catalyzes the cis-dehydration of 3-dehydroquinate (DHQ) and introduces the first double bond of the aromatic ring to yield 3-dehydroshikimate.</text>
</comment>
<dbReference type="AlphaFoldDB" id="A0A378UFH0"/>
<keyword evidence="2 4" id="KW-0456">Lyase</keyword>
<dbReference type="EC" id="4.2.1.10" evidence="4"/>
<dbReference type="Gene3D" id="3.20.20.70">
    <property type="entry name" value="Aldolase class I"/>
    <property type="match status" value="1"/>
</dbReference>
<feature type="binding site" evidence="4">
    <location>
        <position position="232"/>
    </location>
    <ligand>
        <name>3-dehydroquinate</name>
        <dbReference type="ChEBI" id="CHEBI:32364"/>
    </ligand>
</feature>
<dbReference type="InterPro" id="IPR001381">
    <property type="entry name" value="DHquinase_I"/>
</dbReference>
<comment type="catalytic activity">
    <reaction evidence="1 4">
        <text>3-dehydroquinate = 3-dehydroshikimate + H2O</text>
        <dbReference type="Rhea" id="RHEA:21096"/>
        <dbReference type="ChEBI" id="CHEBI:15377"/>
        <dbReference type="ChEBI" id="CHEBI:16630"/>
        <dbReference type="ChEBI" id="CHEBI:32364"/>
        <dbReference type="EC" id="4.2.1.10"/>
    </reaction>
</comment>
<dbReference type="InterPro" id="IPR050146">
    <property type="entry name" value="Type-I_3-dehydroquinase"/>
</dbReference>
<keyword evidence="6" id="KW-1185">Reference proteome</keyword>
<dbReference type="PANTHER" id="PTHR43699">
    <property type="entry name" value="3-DEHYDROQUINATE DEHYDRATASE"/>
    <property type="match status" value="1"/>
</dbReference>
<evidence type="ECO:0000313" key="5">
    <source>
        <dbReference type="EMBL" id="STZ76158.1"/>
    </source>
</evidence>
<dbReference type="EMBL" id="UGQS01000002">
    <property type="protein sequence ID" value="STZ76158.1"/>
    <property type="molecule type" value="Genomic_DNA"/>
</dbReference>
<keyword evidence="4" id="KW-0028">Amino-acid biosynthesis</keyword>
<dbReference type="GO" id="GO:0008652">
    <property type="term" value="P:amino acid biosynthetic process"/>
    <property type="evidence" value="ECO:0007669"/>
    <property type="project" value="UniProtKB-KW"/>
</dbReference>
<comment type="pathway">
    <text evidence="4">Metabolic intermediate biosynthesis; chorismate biosynthesis; chorismate from D-erythrose 4-phosphate and phosphoenolpyruvate: step 3/7.</text>
</comment>
<feature type="binding site" evidence="4">
    <location>
        <position position="82"/>
    </location>
    <ligand>
        <name>3-dehydroquinate</name>
        <dbReference type="ChEBI" id="CHEBI:32364"/>
    </ligand>
</feature>
<name>A0A378UFH0_BERDE</name>